<feature type="compositionally biased region" description="Low complexity" evidence="1">
    <location>
        <begin position="12"/>
        <end position="22"/>
    </location>
</feature>
<feature type="region of interest" description="Disordered" evidence="1">
    <location>
        <begin position="1"/>
        <end position="132"/>
    </location>
</feature>
<feature type="compositionally biased region" description="Basic and acidic residues" evidence="1">
    <location>
        <begin position="278"/>
        <end position="291"/>
    </location>
</feature>
<evidence type="ECO:0000256" key="1">
    <source>
        <dbReference type="SAM" id="MobiDB-lite"/>
    </source>
</evidence>
<name>A0A218WXZ8_PUNGR</name>
<dbReference type="Proteomes" id="UP000197138">
    <property type="component" value="Unassembled WGS sequence"/>
</dbReference>
<dbReference type="GeneID" id="116209116"/>
<comment type="caution">
    <text evidence="2">The sequence shown here is derived from an EMBL/GenBank/DDBJ whole genome shotgun (WGS) entry which is preliminary data.</text>
</comment>
<dbReference type="EMBL" id="PGOL01000089">
    <property type="protein sequence ID" value="PKI77576.1"/>
    <property type="molecule type" value="Genomic_DNA"/>
</dbReference>
<protein>
    <submittedName>
        <fullName evidence="2">Uncharacterized protein</fullName>
    </submittedName>
</protein>
<organism evidence="2 4">
    <name type="scientific">Punica granatum</name>
    <name type="common">Pomegranate</name>
    <dbReference type="NCBI Taxonomy" id="22663"/>
    <lineage>
        <taxon>Eukaryota</taxon>
        <taxon>Viridiplantae</taxon>
        <taxon>Streptophyta</taxon>
        <taxon>Embryophyta</taxon>
        <taxon>Tracheophyta</taxon>
        <taxon>Spermatophyta</taxon>
        <taxon>Magnoliopsida</taxon>
        <taxon>eudicotyledons</taxon>
        <taxon>Gunneridae</taxon>
        <taxon>Pentapetalae</taxon>
        <taxon>rosids</taxon>
        <taxon>malvids</taxon>
        <taxon>Myrtales</taxon>
        <taxon>Lythraceae</taxon>
        <taxon>Punica</taxon>
    </lineage>
</organism>
<dbReference type="OrthoDB" id="1922230at2759"/>
<feature type="compositionally biased region" description="Basic and acidic residues" evidence="1">
    <location>
        <begin position="106"/>
        <end position="120"/>
    </location>
</feature>
<dbReference type="Proteomes" id="UP000233551">
    <property type="component" value="Unassembled WGS sequence"/>
</dbReference>
<sequence length="327" mass="35342">MGCCVSSHNNGTKATATSASASWKQRRSPAKPSRAPLPPSMEEETVKEVLSETPTPKPPIHLVPASPTRQPQNPEPQQKKPPPPPSLPVFPEPLLLSQKAEIGVVKGKEDGSDRRLEELMPKPAAEEISEEVSDICSLSESVSISTATNLTDDSGVHHQGHRGAYRSPAKIQSSRAARSLSGEMGARRVDHTAQSQYRRSDQSPRRRNAGPVRPIQGGEPNRARSVPRRRERDPGESSARRSRSPAMTRVENHGSGGTRSGVGRSPSARKTNPSPGRVRGDPNERRSRDLDGNNGKGGNLLGLDSKQPDGDESLENPLVSLECFIFL</sequence>
<reference evidence="2" key="2">
    <citation type="submission" date="2017-06" db="EMBL/GenBank/DDBJ databases">
        <title>The pomegranate genome and the genomics of punicalagin biosynthesis.</title>
        <authorList>
            <person name="Xu C."/>
        </authorList>
    </citation>
    <scope>NUCLEOTIDE SEQUENCE [LARGE SCALE GENOMIC DNA]</scope>
    <source>
        <tissue evidence="2">Fresh leaf</tissue>
    </source>
</reference>
<keyword evidence="5" id="KW-1185">Reference proteome</keyword>
<dbReference type="PANTHER" id="PTHR33871:SF1">
    <property type="entry name" value="OS05G0503100 PROTEIN"/>
    <property type="match status" value="1"/>
</dbReference>
<reference evidence="3 5" key="3">
    <citation type="submission" date="2017-11" db="EMBL/GenBank/DDBJ databases">
        <title>De-novo sequencing of pomegranate (Punica granatum L.) genome.</title>
        <authorList>
            <person name="Akparov Z."/>
            <person name="Amiraslanov A."/>
            <person name="Hajiyeva S."/>
            <person name="Abbasov M."/>
            <person name="Kaur K."/>
            <person name="Hamwieh A."/>
            <person name="Solovyev V."/>
            <person name="Salamov A."/>
            <person name="Braich B."/>
            <person name="Kosarev P."/>
            <person name="Mahmoud A."/>
            <person name="Hajiyev E."/>
            <person name="Babayeva S."/>
            <person name="Izzatullayeva V."/>
            <person name="Mammadov A."/>
            <person name="Mammadov A."/>
            <person name="Sharifova S."/>
            <person name="Ojaghi J."/>
            <person name="Eynullazada K."/>
            <person name="Bayramov B."/>
            <person name="Abdulazimova A."/>
            <person name="Shahmuradov I."/>
        </authorList>
    </citation>
    <scope>NUCLEOTIDE SEQUENCE [LARGE SCALE GENOMIC DNA]</scope>
    <source>
        <strain evidence="3">AG2017</strain>
        <strain evidence="5">cv. AG2017</strain>
        <tissue evidence="3">Leaf</tissue>
    </source>
</reference>
<dbReference type="PANTHER" id="PTHR33871">
    <property type="entry name" value="OS05G0503100 PROTEIN-RELATED"/>
    <property type="match status" value="1"/>
</dbReference>
<proteinExistence type="predicted"/>
<evidence type="ECO:0000313" key="3">
    <source>
        <dbReference type="EMBL" id="PKI77576.1"/>
    </source>
</evidence>
<gene>
    <name evidence="2" type="ORF">CDL15_Pgr016911</name>
    <name evidence="3" type="ORF">CRG98_002030</name>
</gene>
<reference evidence="4" key="1">
    <citation type="journal article" date="2017" name="Plant J.">
        <title>The pomegranate (Punica granatum L.) genome and the genomics of punicalagin biosynthesis.</title>
        <authorList>
            <person name="Qin G."/>
            <person name="Xu C."/>
            <person name="Ming R."/>
            <person name="Tang H."/>
            <person name="Guyot R."/>
            <person name="Kramer E.M."/>
            <person name="Hu Y."/>
            <person name="Yi X."/>
            <person name="Qi Y."/>
            <person name="Xu X."/>
            <person name="Gao Z."/>
            <person name="Pan H."/>
            <person name="Jian J."/>
            <person name="Tian Y."/>
            <person name="Yue Z."/>
            <person name="Xu Y."/>
        </authorList>
    </citation>
    <scope>NUCLEOTIDE SEQUENCE [LARGE SCALE GENOMIC DNA]</scope>
    <source>
        <strain evidence="4">cv. Dabenzi</strain>
    </source>
</reference>
<feature type="compositionally biased region" description="Polar residues" evidence="1">
    <location>
        <begin position="1"/>
        <end position="11"/>
    </location>
</feature>
<evidence type="ECO:0000313" key="4">
    <source>
        <dbReference type="Proteomes" id="UP000197138"/>
    </source>
</evidence>
<dbReference type="AlphaFoldDB" id="A0A218WXZ8"/>
<feature type="compositionally biased region" description="Basic and acidic residues" evidence="1">
    <location>
        <begin position="228"/>
        <end position="239"/>
    </location>
</feature>
<evidence type="ECO:0000313" key="2">
    <source>
        <dbReference type="EMBL" id="OWM77513.1"/>
    </source>
</evidence>
<feature type="region of interest" description="Disordered" evidence="1">
    <location>
        <begin position="149"/>
        <end position="316"/>
    </location>
</feature>
<accession>A0A218WXZ8</accession>
<dbReference type="EMBL" id="MTKT01002534">
    <property type="protein sequence ID" value="OWM77513.1"/>
    <property type="molecule type" value="Genomic_DNA"/>
</dbReference>
<evidence type="ECO:0000313" key="5">
    <source>
        <dbReference type="Proteomes" id="UP000233551"/>
    </source>
</evidence>
<feature type="compositionally biased region" description="Pro residues" evidence="1">
    <location>
        <begin position="79"/>
        <end position="91"/>
    </location>
</feature>